<dbReference type="AlphaFoldDB" id="A0A9D4KBE7"/>
<gene>
    <name evidence="2" type="ORF">DPMN_109647</name>
</gene>
<proteinExistence type="predicted"/>
<feature type="region of interest" description="Disordered" evidence="1">
    <location>
        <begin position="1"/>
        <end position="38"/>
    </location>
</feature>
<name>A0A9D4KBE7_DREPO</name>
<accession>A0A9D4KBE7</accession>
<reference evidence="2" key="2">
    <citation type="submission" date="2020-11" db="EMBL/GenBank/DDBJ databases">
        <authorList>
            <person name="McCartney M.A."/>
            <person name="Auch B."/>
            <person name="Kono T."/>
            <person name="Mallez S."/>
            <person name="Becker A."/>
            <person name="Gohl D.M."/>
            <person name="Silverstein K.A.T."/>
            <person name="Koren S."/>
            <person name="Bechman K.B."/>
            <person name="Herman A."/>
            <person name="Abrahante J.E."/>
            <person name="Garbe J."/>
        </authorList>
    </citation>
    <scope>NUCLEOTIDE SEQUENCE</scope>
    <source>
        <strain evidence="2">Duluth1</strain>
        <tissue evidence="2">Whole animal</tissue>
    </source>
</reference>
<dbReference type="Proteomes" id="UP000828390">
    <property type="component" value="Unassembled WGS sequence"/>
</dbReference>
<keyword evidence="3" id="KW-1185">Reference proteome</keyword>
<dbReference type="EMBL" id="JAIWYP010000004">
    <property type="protein sequence ID" value="KAH3836277.1"/>
    <property type="molecule type" value="Genomic_DNA"/>
</dbReference>
<evidence type="ECO:0000313" key="3">
    <source>
        <dbReference type="Proteomes" id="UP000828390"/>
    </source>
</evidence>
<evidence type="ECO:0000256" key="1">
    <source>
        <dbReference type="SAM" id="MobiDB-lite"/>
    </source>
</evidence>
<comment type="caution">
    <text evidence="2">The sequence shown here is derived from an EMBL/GenBank/DDBJ whole genome shotgun (WGS) entry which is preliminary data.</text>
</comment>
<organism evidence="2 3">
    <name type="scientific">Dreissena polymorpha</name>
    <name type="common">Zebra mussel</name>
    <name type="synonym">Mytilus polymorpha</name>
    <dbReference type="NCBI Taxonomy" id="45954"/>
    <lineage>
        <taxon>Eukaryota</taxon>
        <taxon>Metazoa</taxon>
        <taxon>Spiralia</taxon>
        <taxon>Lophotrochozoa</taxon>
        <taxon>Mollusca</taxon>
        <taxon>Bivalvia</taxon>
        <taxon>Autobranchia</taxon>
        <taxon>Heteroconchia</taxon>
        <taxon>Euheterodonta</taxon>
        <taxon>Imparidentia</taxon>
        <taxon>Neoheterodontei</taxon>
        <taxon>Myida</taxon>
        <taxon>Dreissenoidea</taxon>
        <taxon>Dreissenidae</taxon>
        <taxon>Dreissena</taxon>
    </lineage>
</organism>
<protein>
    <submittedName>
        <fullName evidence="2">Uncharacterized protein</fullName>
    </submittedName>
</protein>
<sequence>MGEETGAYKIALSPMKGNDKDKNTEKTGSVGALNNNDRALHRQIPGRMRHVSYWC</sequence>
<evidence type="ECO:0000313" key="2">
    <source>
        <dbReference type="EMBL" id="KAH3836277.1"/>
    </source>
</evidence>
<reference evidence="2" key="1">
    <citation type="journal article" date="2019" name="bioRxiv">
        <title>The Genome of the Zebra Mussel, Dreissena polymorpha: A Resource for Invasive Species Research.</title>
        <authorList>
            <person name="McCartney M.A."/>
            <person name="Auch B."/>
            <person name="Kono T."/>
            <person name="Mallez S."/>
            <person name="Zhang Y."/>
            <person name="Obille A."/>
            <person name="Becker A."/>
            <person name="Abrahante J.E."/>
            <person name="Garbe J."/>
            <person name="Badalamenti J.P."/>
            <person name="Herman A."/>
            <person name="Mangelson H."/>
            <person name="Liachko I."/>
            <person name="Sullivan S."/>
            <person name="Sone E.D."/>
            <person name="Koren S."/>
            <person name="Silverstein K.A.T."/>
            <person name="Beckman K.B."/>
            <person name="Gohl D.M."/>
        </authorList>
    </citation>
    <scope>NUCLEOTIDE SEQUENCE</scope>
    <source>
        <strain evidence="2">Duluth1</strain>
        <tissue evidence="2">Whole animal</tissue>
    </source>
</reference>